<keyword evidence="2" id="KW-1185">Reference proteome</keyword>
<dbReference type="SUPFAM" id="SSF141571">
    <property type="entry name" value="Pentapeptide repeat-like"/>
    <property type="match status" value="3"/>
</dbReference>
<reference evidence="1 2" key="1">
    <citation type="submission" date="2015-11" db="EMBL/GenBank/DDBJ databases">
        <title>Draft Genome Sequence of the Strain BR 10303 (Bradyrhizobium sp.) isolated from nodules of Centrolobium paraense.</title>
        <authorList>
            <person name="Zelli J.E."/>
            <person name="Simoes-Araujo J.L."/>
            <person name="Barauna A.C."/>
            <person name="Silva K."/>
        </authorList>
    </citation>
    <scope>NUCLEOTIDE SEQUENCE [LARGE SCALE GENOMIC DNA]</scope>
    <source>
        <strain evidence="1 2">BR 10303</strain>
    </source>
</reference>
<evidence type="ECO:0000313" key="2">
    <source>
        <dbReference type="Proteomes" id="UP000057737"/>
    </source>
</evidence>
<dbReference type="PANTHER" id="PTHR14136:SF17">
    <property type="entry name" value="BTB_POZ DOMAIN-CONTAINING PROTEIN KCTD9"/>
    <property type="match status" value="1"/>
</dbReference>
<dbReference type="PANTHER" id="PTHR14136">
    <property type="entry name" value="BTB_POZ DOMAIN-CONTAINING PROTEIN KCTD9"/>
    <property type="match status" value="1"/>
</dbReference>
<name>A0A120FND5_9BRAD</name>
<gene>
    <name evidence="1" type="ORF">AS156_06110</name>
</gene>
<sequence>MHAIAAQVCNFDDASLRNVIDATGSLFHGCSMRRTRFDNAVLSGVLFYQCDASHATFDGAELQGTTINECFLPLSSFRFAKLNQVTVTNTHLAGCCFSRSRGESLSILRPTSVNELVLEDAYLPYLRLQKAHGHIMAKALNAPFSDFSLSNLSNADLEQADLTEGRFLSVNFANANLVGAVLNGASVRCCQFDGADMSHVSGEAISITESAMRAANFSGLRARSAFMRGCDAAGADFSRAYLYRSIITGDLAQSMTLTGANFEGANLIQSYIAAEMTDSNLEAARTAYVRMNQSSLHRANLNGISPFQASFVKTDFSDAKITTFEPPFFADRCPGLGPALKAASDQQNDASNYLTEFSSLMRRGREGST</sequence>
<dbReference type="Pfam" id="PF00805">
    <property type="entry name" value="Pentapeptide"/>
    <property type="match status" value="4"/>
</dbReference>
<dbReference type="InterPro" id="IPR001646">
    <property type="entry name" value="5peptide_repeat"/>
</dbReference>
<dbReference type="Proteomes" id="UP000057737">
    <property type="component" value="Unassembled WGS sequence"/>
</dbReference>
<dbReference type="AlphaFoldDB" id="A0A120FND5"/>
<organism evidence="1 2">
    <name type="scientific">Bradyrhizobium macuxiense</name>
    <dbReference type="NCBI Taxonomy" id="1755647"/>
    <lineage>
        <taxon>Bacteria</taxon>
        <taxon>Pseudomonadati</taxon>
        <taxon>Pseudomonadota</taxon>
        <taxon>Alphaproteobacteria</taxon>
        <taxon>Hyphomicrobiales</taxon>
        <taxon>Nitrobacteraceae</taxon>
        <taxon>Bradyrhizobium</taxon>
    </lineage>
</organism>
<protein>
    <recommendedName>
        <fullName evidence="3">Pentapeptide repeat protein</fullName>
    </recommendedName>
</protein>
<comment type="caution">
    <text evidence="1">The sequence shown here is derived from an EMBL/GenBank/DDBJ whole genome shotgun (WGS) entry which is preliminary data.</text>
</comment>
<evidence type="ECO:0000313" key="1">
    <source>
        <dbReference type="EMBL" id="KWV55252.1"/>
    </source>
</evidence>
<dbReference type="EMBL" id="LNCU01000064">
    <property type="protein sequence ID" value="KWV55252.1"/>
    <property type="molecule type" value="Genomic_DNA"/>
</dbReference>
<evidence type="ECO:0008006" key="3">
    <source>
        <dbReference type="Google" id="ProtNLM"/>
    </source>
</evidence>
<accession>A0A120FND5</accession>
<dbReference type="Gene3D" id="2.160.20.80">
    <property type="entry name" value="E3 ubiquitin-protein ligase SopA"/>
    <property type="match status" value="3"/>
</dbReference>
<dbReference type="InterPro" id="IPR051082">
    <property type="entry name" value="Pentapeptide-BTB/POZ_domain"/>
</dbReference>
<proteinExistence type="predicted"/>